<dbReference type="PATRIC" id="fig|1308.47.peg.1153"/>
<dbReference type="AlphaFoldDB" id="Q8RLB3"/>
<reference evidence="1" key="1">
    <citation type="journal article" date="2002" name="Virology">
        <title>Transcription analysis of Streptococcus thermophilus phages in the lysogenic state.</title>
        <authorList>
            <person name="Ventura M."/>
            <person name="Bruttin A."/>
            <person name="Canchaya C."/>
            <person name="Brussow H."/>
        </authorList>
    </citation>
    <scope>NUCLEOTIDE SEQUENCE</scope>
</reference>
<dbReference type="EMBL" id="HG917970">
    <property type="protein sequence ID" value="CDM74144.1"/>
    <property type="molecule type" value="Genomic_DNA"/>
</dbReference>
<organism evidence="1">
    <name type="scientific">Streptococcus thermophilus</name>
    <dbReference type="NCBI Taxonomy" id="1308"/>
    <lineage>
        <taxon>Bacteria</taxon>
        <taxon>Bacillati</taxon>
        <taxon>Bacillota</taxon>
        <taxon>Bacilli</taxon>
        <taxon>Lactobacillales</taxon>
        <taxon>Streptococcaceae</taxon>
        <taxon>Streptococcus</taxon>
    </lineage>
</organism>
<name>Q8RLB3_STRTR</name>
<reference evidence="2" key="4">
    <citation type="submission" date="2014-02" db="EMBL/GenBank/DDBJ databases">
        <title>Temperate Streptococcus thermophilus phages expressing superinfection exclusion proteins of the Ltp type.</title>
        <authorList>
            <person name="Ali Y."/>
            <person name="Hessner S."/>
            <person name="Koberg S."/>
            <person name="Sun X."/>
            <person name="Rabe B."/>
            <person name="Back A."/>
            <person name="Neve H."/>
            <person name="Heller K.J."/>
        </authorList>
    </citation>
    <scope>NUCLEOTIDE SEQUENCE</scope>
    <source>
        <strain evidence="2">SK778</strain>
    </source>
</reference>
<reference evidence="1" key="2">
    <citation type="submission" date="2002-03" db="EMBL/GenBank/DDBJ databases">
        <authorList>
            <person name="Bruessow H."/>
            <person name="Bruttin A."/>
        </authorList>
    </citation>
    <scope>NUCLEOTIDE SEQUENCE</scope>
</reference>
<dbReference type="EMBL" id="AY082374">
    <property type="protein sequence ID" value="AAL93613.1"/>
    <property type="molecule type" value="Genomic_DNA"/>
</dbReference>
<proteinExistence type="predicted"/>
<protein>
    <submittedName>
        <fullName evidence="2">Temperate phage and flanking sequences, isolate SK778</fullName>
    </submittedName>
</protein>
<evidence type="ECO:0000313" key="1">
    <source>
        <dbReference type="EMBL" id="AAL93613.1"/>
    </source>
</evidence>
<accession>Q8RLB3</accession>
<sequence length="168" mass="18678">MLLALILIIITIVLVYQAVQLSKIPKPIREQYKAIIKSCNLRKIGAGISVDDDKQILVLPGTPKIPIPLSDIVNIETDEKTRQITTTTGSVKKKGALTRGVVGMTLFGPVGGVVGAVSAKKVDNRKYTTETVTDKFIVIHTKNPYRPLLRMIYNDKLWYQLENLFSTK</sequence>
<evidence type="ECO:0000313" key="2">
    <source>
        <dbReference type="EMBL" id="CDM74144.1"/>
    </source>
</evidence>
<dbReference type="RefSeq" id="WP_014608394.1">
    <property type="nucleotide sequence ID" value="NZ_CAKMBF010000022.1"/>
</dbReference>
<reference evidence="2" key="3">
    <citation type="submission" date="2013-12" db="EMBL/GenBank/DDBJ databases">
        <authorList>
            <person name="Heller K."/>
        </authorList>
    </citation>
    <scope>NUCLEOTIDE SEQUENCE</scope>
    <source>
        <strain evidence="2">SK778</strain>
    </source>
</reference>